<accession>A0A3N4NXQ3</accession>
<gene>
    <name evidence="1" type="ORF">EGM88_03045</name>
</gene>
<evidence type="ECO:0000313" key="1">
    <source>
        <dbReference type="EMBL" id="RPD99537.1"/>
    </source>
</evidence>
<dbReference type="Proteomes" id="UP000270856">
    <property type="component" value="Unassembled WGS sequence"/>
</dbReference>
<name>A0A3N4NXQ3_9FLAO</name>
<protein>
    <submittedName>
        <fullName evidence="1">SRPBCC family protein</fullName>
    </submittedName>
</protein>
<dbReference type="RefSeq" id="WP_123896502.1">
    <property type="nucleotide sequence ID" value="NZ_RPFJ01000003.1"/>
</dbReference>
<keyword evidence="2" id="KW-1185">Reference proteome</keyword>
<dbReference type="AlphaFoldDB" id="A0A3N4NXQ3"/>
<dbReference type="SUPFAM" id="SSF55961">
    <property type="entry name" value="Bet v1-like"/>
    <property type="match status" value="1"/>
</dbReference>
<dbReference type="OrthoDB" id="1011799at2"/>
<evidence type="ECO:0000313" key="2">
    <source>
        <dbReference type="Proteomes" id="UP000270856"/>
    </source>
</evidence>
<sequence length="129" mass="14818">MNLETNKVVVKKTQEEMFEFLTKVENYEKIMPENTDKFEVKDDSFLFALKGMPEIRLKLQEKLANDKVVLSSTSDKFPFTLTGNIVKIDGNSSEVQLIFDGKFNPMMAMMIKNPIQKFISTLTENIGKL</sequence>
<proteinExistence type="predicted"/>
<reference evidence="1 2" key="1">
    <citation type="submission" date="2018-11" db="EMBL/GenBank/DDBJ databases">
        <title>Aureibaculum marinum gen. nov., sp. nov., a member of the family Flavobacteriaceae isolated from the Bohai Sea.</title>
        <authorList>
            <person name="Ji X."/>
        </authorList>
    </citation>
    <scope>NUCLEOTIDE SEQUENCE [LARGE SCALE GENOMIC DNA]</scope>
    <source>
        <strain evidence="1 2">BH-SD17</strain>
    </source>
</reference>
<dbReference type="EMBL" id="RPFJ01000003">
    <property type="protein sequence ID" value="RPD99537.1"/>
    <property type="molecule type" value="Genomic_DNA"/>
</dbReference>
<organism evidence="1 2">
    <name type="scientific">Aureibaculum marinum</name>
    <dbReference type="NCBI Taxonomy" id="2487930"/>
    <lineage>
        <taxon>Bacteria</taxon>
        <taxon>Pseudomonadati</taxon>
        <taxon>Bacteroidota</taxon>
        <taxon>Flavobacteriia</taxon>
        <taxon>Flavobacteriales</taxon>
        <taxon>Flavobacteriaceae</taxon>
        <taxon>Aureibaculum</taxon>
    </lineage>
</organism>
<comment type="caution">
    <text evidence="1">The sequence shown here is derived from an EMBL/GenBank/DDBJ whole genome shotgun (WGS) entry which is preliminary data.</text>
</comment>